<dbReference type="PRINTS" id="PR00598">
    <property type="entry name" value="HTHMARR"/>
</dbReference>
<dbReference type="Proteomes" id="UP000321721">
    <property type="component" value="Unassembled WGS sequence"/>
</dbReference>
<proteinExistence type="predicted"/>
<accession>A0A5C6RUU4</accession>
<keyword evidence="1" id="KW-0805">Transcription regulation</keyword>
<evidence type="ECO:0000256" key="3">
    <source>
        <dbReference type="ARBA" id="ARBA00023163"/>
    </source>
</evidence>
<dbReference type="SMART" id="SM00347">
    <property type="entry name" value="HTH_MARR"/>
    <property type="match status" value="1"/>
</dbReference>
<keyword evidence="3" id="KW-0804">Transcription</keyword>
<dbReference type="PROSITE" id="PS50995">
    <property type="entry name" value="HTH_MARR_2"/>
    <property type="match status" value="1"/>
</dbReference>
<feature type="domain" description="HTH marR-type" evidence="4">
    <location>
        <begin position="1"/>
        <end position="134"/>
    </location>
</feature>
<reference evidence="5 6" key="1">
    <citation type="submission" date="2019-08" db="EMBL/GenBank/DDBJ databases">
        <title>Genome of Vicingus serpentipes NCIMB 15042.</title>
        <authorList>
            <person name="Bowman J.P."/>
        </authorList>
    </citation>
    <scope>NUCLEOTIDE SEQUENCE [LARGE SCALE GENOMIC DNA]</scope>
    <source>
        <strain evidence="5 6">NCIMB 15042</strain>
    </source>
</reference>
<dbReference type="InterPro" id="IPR011991">
    <property type="entry name" value="ArsR-like_HTH"/>
</dbReference>
<dbReference type="GO" id="GO:0003677">
    <property type="term" value="F:DNA binding"/>
    <property type="evidence" value="ECO:0007669"/>
    <property type="project" value="UniProtKB-KW"/>
</dbReference>
<dbReference type="GO" id="GO:0003700">
    <property type="term" value="F:DNA-binding transcription factor activity"/>
    <property type="evidence" value="ECO:0007669"/>
    <property type="project" value="InterPro"/>
</dbReference>
<evidence type="ECO:0000313" key="5">
    <source>
        <dbReference type="EMBL" id="TXB65162.1"/>
    </source>
</evidence>
<dbReference type="EMBL" id="VOOS01000003">
    <property type="protein sequence ID" value="TXB65162.1"/>
    <property type="molecule type" value="Genomic_DNA"/>
</dbReference>
<evidence type="ECO:0000256" key="1">
    <source>
        <dbReference type="ARBA" id="ARBA00023015"/>
    </source>
</evidence>
<dbReference type="CDD" id="cd00090">
    <property type="entry name" value="HTH_ARSR"/>
    <property type="match status" value="1"/>
</dbReference>
<evidence type="ECO:0000256" key="2">
    <source>
        <dbReference type="ARBA" id="ARBA00023125"/>
    </source>
</evidence>
<dbReference type="InterPro" id="IPR000835">
    <property type="entry name" value="HTH_MarR-typ"/>
</dbReference>
<sequence>MNKNTIDYEIKSAWHSIFKMYNQVAQKHETSQATGFLLLSIAKEGTPSTSIAPAMGMEATSLSRILKSLEEKNLIYRKKDDKDGRMVRIFLTPEGVEKRKIAKKVVSGFNDLIHQEIPQTKLSVFYDVMNDINKVVEQYKELNELNNEQKN</sequence>
<dbReference type="AlphaFoldDB" id="A0A5C6RUU4"/>
<comment type="caution">
    <text evidence="5">The sequence shown here is derived from an EMBL/GenBank/DDBJ whole genome shotgun (WGS) entry which is preliminary data.</text>
</comment>
<evidence type="ECO:0000259" key="4">
    <source>
        <dbReference type="PROSITE" id="PS50995"/>
    </source>
</evidence>
<protein>
    <submittedName>
        <fullName evidence="5">MarR family transcriptional regulator</fullName>
    </submittedName>
</protein>
<keyword evidence="6" id="KW-1185">Reference proteome</keyword>
<dbReference type="OrthoDB" id="1467380at2"/>
<dbReference type="PANTHER" id="PTHR42756">
    <property type="entry name" value="TRANSCRIPTIONAL REGULATOR, MARR"/>
    <property type="match status" value="1"/>
</dbReference>
<dbReference type="Gene3D" id="1.10.10.10">
    <property type="entry name" value="Winged helix-like DNA-binding domain superfamily/Winged helix DNA-binding domain"/>
    <property type="match status" value="1"/>
</dbReference>
<gene>
    <name evidence="5" type="ORF">FRY74_06985</name>
</gene>
<dbReference type="InterPro" id="IPR036388">
    <property type="entry name" value="WH-like_DNA-bd_sf"/>
</dbReference>
<organism evidence="5 6">
    <name type="scientific">Vicingus serpentipes</name>
    <dbReference type="NCBI Taxonomy" id="1926625"/>
    <lineage>
        <taxon>Bacteria</taxon>
        <taxon>Pseudomonadati</taxon>
        <taxon>Bacteroidota</taxon>
        <taxon>Flavobacteriia</taxon>
        <taxon>Flavobacteriales</taxon>
        <taxon>Vicingaceae</taxon>
        <taxon>Vicingus</taxon>
    </lineage>
</organism>
<dbReference type="SUPFAM" id="SSF46785">
    <property type="entry name" value="Winged helix' DNA-binding domain"/>
    <property type="match status" value="1"/>
</dbReference>
<keyword evidence="2" id="KW-0238">DNA-binding</keyword>
<name>A0A5C6RUU4_9FLAO</name>
<evidence type="ECO:0000313" key="6">
    <source>
        <dbReference type="Proteomes" id="UP000321721"/>
    </source>
</evidence>
<dbReference type="Pfam" id="PF01047">
    <property type="entry name" value="MarR"/>
    <property type="match status" value="1"/>
</dbReference>
<dbReference type="RefSeq" id="WP_147099953.1">
    <property type="nucleotide sequence ID" value="NZ_VOOS01000003.1"/>
</dbReference>
<dbReference type="InterPro" id="IPR036390">
    <property type="entry name" value="WH_DNA-bd_sf"/>
</dbReference>
<dbReference type="PANTHER" id="PTHR42756:SF1">
    <property type="entry name" value="TRANSCRIPTIONAL REPRESSOR OF EMRAB OPERON"/>
    <property type="match status" value="1"/>
</dbReference>